<keyword evidence="9" id="KW-1185">Reference proteome</keyword>
<dbReference type="PANTHER" id="PTHR12592">
    <property type="entry name" value="ATP-DEPENDENT (S)-NAD(P)H-HYDRATE DEHYDRATASE FAMILY MEMBER"/>
    <property type="match status" value="1"/>
</dbReference>
<proteinExistence type="inferred from homology"/>
<evidence type="ECO:0000256" key="1">
    <source>
        <dbReference type="ARBA" id="ARBA00022741"/>
    </source>
</evidence>
<comment type="function">
    <text evidence="6">Catalyzes the dehydration of the S-form of NAD(P)HX at the expense of ADP, which is converted to AMP. Together with NAD(P)HX epimerase, which catalyzes the epimerization of the S- and R-forms, the enzyme allows the repair of both epimers of NAD(P)HX, a damaged form of NAD(P)H that is a result of enzymatic or heat-dependent hydration.</text>
</comment>
<comment type="catalytic activity">
    <reaction evidence="6">
        <text>(6S)-NADPHX + ADP = AMP + phosphate + NADPH + H(+)</text>
        <dbReference type="Rhea" id="RHEA:32235"/>
        <dbReference type="ChEBI" id="CHEBI:15378"/>
        <dbReference type="ChEBI" id="CHEBI:43474"/>
        <dbReference type="ChEBI" id="CHEBI:57783"/>
        <dbReference type="ChEBI" id="CHEBI:64076"/>
        <dbReference type="ChEBI" id="CHEBI:456215"/>
        <dbReference type="ChEBI" id="CHEBI:456216"/>
        <dbReference type="EC" id="4.2.1.136"/>
    </reaction>
</comment>
<dbReference type="InterPro" id="IPR029056">
    <property type="entry name" value="Ribokinase-like"/>
</dbReference>
<dbReference type="InterPro" id="IPR017953">
    <property type="entry name" value="Carbohydrate_kinase_pred_CS"/>
</dbReference>
<protein>
    <recommendedName>
        <fullName evidence="6">ADP-dependent (S)-NAD(P)H-hydrate dehydratase</fullName>
        <ecNumber evidence="6">4.2.1.136</ecNumber>
    </recommendedName>
    <alternativeName>
        <fullName evidence="6">ADP-dependent NAD(P)HX dehydratase</fullName>
    </alternativeName>
</protein>
<feature type="binding site" evidence="6">
    <location>
        <position position="219"/>
    </location>
    <ligand>
        <name>AMP</name>
        <dbReference type="ChEBI" id="CHEBI:456215"/>
    </ligand>
</feature>
<feature type="binding site" evidence="6">
    <location>
        <begin position="190"/>
        <end position="194"/>
    </location>
    <ligand>
        <name>AMP</name>
        <dbReference type="ChEBI" id="CHEBI:456215"/>
    </ligand>
</feature>
<comment type="caution">
    <text evidence="6">Lacks conserved residue(s) required for the propagation of feature annotation.</text>
</comment>
<dbReference type="Gene3D" id="3.40.1190.20">
    <property type="match status" value="1"/>
</dbReference>
<comment type="cofactor">
    <cofactor evidence="6">
        <name>Mg(2+)</name>
        <dbReference type="ChEBI" id="CHEBI:18420"/>
    </cofactor>
</comment>
<evidence type="ECO:0000313" key="9">
    <source>
        <dbReference type="Proteomes" id="UP001597101"/>
    </source>
</evidence>
<keyword evidence="3 6" id="KW-0521">NADP</keyword>
<feature type="binding site" evidence="6">
    <location>
        <position position="157"/>
    </location>
    <ligand>
        <name>(6S)-NADPHX</name>
        <dbReference type="ChEBI" id="CHEBI:64076"/>
    </ligand>
</feature>
<evidence type="ECO:0000259" key="7">
    <source>
        <dbReference type="PROSITE" id="PS51383"/>
    </source>
</evidence>
<evidence type="ECO:0000256" key="4">
    <source>
        <dbReference type="ARBA" id="ARBA00023027"/>
    </source>
</evidence>
<dbReference type="PANTHER" id="PTHR12592:SF0">
    <property type="entry name" value="ATP-DEPENDENT (S)-NAD(P)H-HYDRATE DEHYDRATASE"/>
    <property type="match status" value="1"/>
</dbReference>
<sequence length="280" mass="28879">MAAINSPSLWWKAFPKPSDDGHKYDRGHALVLSGGAAQTGGARLAAQAALRVGAGLVTVMSPPSAVIVNASHLTAVMLRAVADADELAAVMDDQRITCAIAGPALGFSKTARAKVDALLRCRQKLVLDADALTMHAEASDAFFSKLGSHGLAVLTPHEGEFKRLFPDLDGPREARAAHAAKRSGAVVTLKGAETIVASPKGSIVRNEHATPWLATAGSGDVLAGVIGGLMAQGMEPFDAACAGVWLHGDAGRRCGPALISEDLDAGLRRSLAALFETPPT</sequence>
<keyword evidence="5 6" id="KW-0456">Lyase</keyword>
<dbReference type="SUPFAM" id="SSF53613">
    <property type="entry name" value="Ribokinase-like"/>
    <property type="match status" value="1"/>
</dbReference>
<evidence type="ECO:0000256" key="6">
    <source>
        <dbReference type="HAMAP-Rule" id="MF_01965"/>
    </source>
</evidence>
<keyword evidence="2 6" id="KW-0067">ATP-binding</keyword>
<evidence type="ECO:0000256" key="3">
    <source>
        <dbReference type="ARBA" id="ARBA00022857"/>
    </source>
</evidence>
<keyword evidence="4 6" id="KW-0520">NAD</keyword>
<dbReference type="EMBL" id="JBHTJV010000009">
    <property type="protein sequence ID" value="MFD0917080.1"/>
    <property type="molecule type" value="Genomic_DNA"/>
</dbReference>
<dbReference type="EC" id="4.2.1.136" evidence="6"/>
<accession>A0ABW3FG16</accession>
<comment type="similarity">
    <text evidence="6">Belongs to the NnrD/CARKD family.</text>
</comment>
<dbReference type="RefSeq" id="WP_377212919.1">
    <property type="nucleotide sequence ID" value="NZ_JBHTJV010000009.1"/>
</dbReference>
<evidence type="ECO:0000256" key="5">
    <source>
        <dbReference type="ARBA" id="ARBA00023239"/>
    </source>
</evidence>
<organism evidence="8 9">
    <name type="scientific">Pseudahrensia aquimaris</name>
    <dbReference type="NCBI Taxonomy" id="744461"/>
    <lineage>
        <taxon>Bacteria</taxon>
        <taxon>Pseudomonadati</taxon>
        <taxon>Pseudomonadota</taxon>
        <taxon>Alphaproteobacteria</taxon>
        <taxon>Hyphomicrobiales</taxon>
        <taxon>Ahrensiaceae</taxon>
        <taxon>Pseudahrensia</taxon>
    </lineage>
</organism>
<keyword evidence="1 6" id="KW-0547">Nucleotide-binding</keyword>
<reference evidence="9" key="1">
    <citation type="journal article" date="2019" name="Int. J. Syst. Evol. Microbiol.">
        <title>The Global Catalogue of Microorganisms (GCM) 10K type strain sequencing project: providing services to taxonomists for standard genome sequencing and annotation.</title>
        <authorList>
            <consortium name="The Broad Institute Genomics Platform"/>
            <consortium name="The Broad Institute Genome Sequencing Center for Infectious Disease"/>
            <person name="Wu L."/>
            <person name="Ma J."/>
        </authorList>
    </citation>
    <scope>NUCLEOTIDE SEQUENCE [LARGE SCALE GENOMIC DNA]</scope>
    <source>
        <strain evidence="9">CCUG 60023</strain>
    </source>
</reference>
<name>A0ABW3FG16_9HYPH</name>
<dbReference type="Proteomes" id="UP001597101">
    <property type="component" value="Unassembled WGS sequence"/>
</dbReference>
<comment type="catalytic activity">
    <reaction evidence="6">
        <text>(6S)-NADHX + ADP = AMP + phosphate + NADH + H(+)</text>
        <dbReference type="Rhea" id="RHEA:32223"/>
        <dbReference type="ChEBI" id="CHEBI:15378"/>
        <dbReference type="ChEBI" id="CHEBI:43474"/>
        <dbReference type="ChEBI" id="CHEBI:57945"/>
        <dbReference type="ChEBI" id="CHEBI:64074"/>
        <dbReference type="ChEBI" id="CHEBI:456215"/>
        <dbReference type="ChEBI" id="CHEBI:456216"/>
        <dbReference type="EC" id="4.2.1.136"/>
    </reaction>
</comment>
<dbReference type="PROSITE" id="PS51383">
    <property type="entry name" value="YJEF_C_3"/>
    <property type="match status" value="1"/>
</dbReference>
<dbReference type="HAMAP" id="MF_01965">
    <property type="entry name" value="NADHX_dehydratase"/>
    <property type="match status" value="1"/>
</dbReference>
<dbReference type="InterPro" id="IPR000631">
    <property type="entry name" value="CARKD"/>
</dbReference>
<feature type="binding site" evidence="6">
    <location>
        <position position="220"/>
    </location>
    <ligand>
        <name>(6S)-NADPHX</name>
        <dbReference type="ChEBI" id="CHEBI:64076"/>
    </ligand>
</feature>
<comment type="caution">
    <text evidence="8">The sequence shown here is derived from an EMBL/GenBank/DDBJ whole genome shotgun (WGS) entry which is preliminary data.</text>
</comment>
<comment type="subunit">
    <text evidence="6">Homotetramer.</text>
</comment>
<evidence type="ECO:0000256" key="2">
    <source>
        <dbReference type="ARBA" id="ARBA00022840"/>
    </source>
</evidence>
<dbReference type="Pfam" id="PF01256">
    <property type="entry name" value="Carb_kinase"/>
    <property type="match status" value="1"/>
</dbReference>
<gene>
    <name evidence="6" type="primary">nnrD</name>
    <name evidence="8" type="ORF">ACFQ14_11735</name>
</gene>
<dbReference type="PROSITE" id="PS01050">
    <property type="entry name" value="YJEF_C_2"/>
    <property type="match status" value="1"/>
</dbReference>
<evidence type="ECO:0000313" key="8">
    <source>
        <dbReference type="EMBL" id="MFD0917080.1"/>
    </source>
</evidence>
<dbReference type="CDD" id="cd01171">
    <property type="entry name" value="YXKO-related"/>
    <property type="match status" value="1"/>
</dbReference>
<feature type="domain" description="YjeF C-terminal" evidence="7">
    <location>
        <begin position="6"/>
        <end position="274"/>
    </location>
</feature>
<dbReference type="NCBIfam" id="TIGR00196">
    <property type="entry name" value="yjeF_cterm"/>
    <property type="match status" value="1"/>
</dbReference>